<proteinExistence type="predicted"/>
<evidence type="ECO:0000313" key="2">
    <source>
        <dbReference type="EMBL" id="KZC13607.1"/>
    </source>
</evidence>
<reference evidence="2 3" key="1">
    <citation type="submission" date="2015-07" db="EMBL/GenBank/DDBJ databases">
        <title>The genome of Dufourea novaeangliae.</title>
        <authorList>
            <person name="Pan H."/>
            <person name="Kapheim K."/>
        </authorList>
    </citation>
    <scope>NUCLEOTIDE SEQUENCE [LARGE SCALE GENOMIC DNA]</scope>
    <source>
        <strain evidence="2">0120121106</strain>
        <tissue evidence="2">Whole body</tissue>
    </source>
</reference>
<gene>
    <name evidence="2" type="ORF">WN55_05159</name>
</gene>
<accession>A0A154PPD9</accession>
<dbReference type="EMBL" id="KQ435007">
    <property type="protein sequence ID" value="KZC13607.1"/>
    <property type="molecule type" value="Genomic_DNA"/>
</dbReference>
<keyword evidence="3" id="KW-1185">Reference proteome</keyword>
<name>A0A154PPD9_DUFNO</name>
<evidence type="ECO:0000313" key="3">
    <source>
        <dbReference type="Proteomes" id="UP000076502"/>
    </source>
</evidence>
<protein>
    <submittedName>
        <fullName evidence="2">Uncharacterized protein</fullName>
    </submittedName>
</protein>
<dbReference type="Proteomes" id="UP000076502">
    <property type="component" value="Unassembled WGS sequence"/>
</dbReference>
<dbReference type="AlphaFoldDB" id="A0A154PPD9"/>
<feature type="region of interest" description="Disordered" evidence="1">
    <location>
        <begin position="1"/>
        <end position="24"/>
    </location>
</feature>
<organism evidence="2 3">
    <name type="scientific">Dufourea novaeangliae</name>
    <name type="common">Sweat bee</name>
    <dbReference type="NCBI Taxonomy" id="178035"/>
    <lineage>
        <taxon>Eukaryota</taxon>
        <taxon>Metazoa</taxon>
        <taxon>Ecdysozoa</taxon>
        <taxon>Arthropoda</taxon>
        <taxon>Hexapoda</taxon>
        <taxon>Insecta</taxon>
        <taxon>Pterygota</taxon>
        <taxon>Neoptera</taxon>
        <taxon>Endopterygota</taxon>
        <taxon>Hymenoptera</taxon>
        <taxon>Apocrita</taxon>
        <taxon>Aculeata</taxon>
        <taxon>Apoidea</taxon>
        <taxon>Anthophila</taxon>
        <taxon>Halictidae</taxon>
        <taxon>Rophitinae</taxon>
        <taxon>Dufourea</taxon>
    </lineage>
</organism>
<evidence type="ECO:0000256" key="1">
    <source>
        <dbReference type="SAM" id="MobiDB-lite"/>
    </source>
</evidence>
<sequence>MLGRRGGAQHRKRREGGARAPPVAPRIRRRLYSLRAGGKWAVLFRKASDAVFPRRVASASGQAG</sequence>